<dbReference type="SMART" id="SM00248">
    <property type="entry name" value="ANK"/>
    <property type="match status" value="6"/>
</dbReference>
<feature type="repeat" description="ANK" evidence="3">
    <location>
        <begin position="186"/>
        <end position="220"/>
    </location>
</feature>
<dbReference type="EMBL" id="CADEPI010000504">
    <property type="protein sequence ID" value="CAB3386739.1"/>
    <property type="molecule type" value="Genomic_DNA"/>
</dbReference>
<dbReference type="InterPro" id="IPR002110">
    <property type="entry name" value="Ankyrin_rpt"/>
</dbReference>
<evidence type="ECO:0000256" key="1">
    <source>
        <dbReference type="ARBA" id="ARBA00022737"/>
    </source>
</evidence>
<dbReference type="OrthoDB" id="10071127at2759"/>
<evidence type="ECO:0000256" key="3">
    <source>
        <dbReference type="PROSITE-ProRule" id="PRU00023"/>
    </source>
</evidence>
<proteinExistence type="predicted"/>
<name>A0A8S1DS96_9INSE</name>
<evidence type="ECO:0000313" key="4">
    <source>
        <dbReference type="EMBL" id="CAB3386739.1"/>
    </source>
</evidence>
<dbReference type="PANTHER" id="PTHR24198">
    <property type="entry name" value="ANKYRIN REPEAT AND PROTEIN KINASE DOMAIN-CONTAINING PROTEIN"/>
    <property type="match status" value="1"/>
</dbReference>
<dbReference type="Gene3D" id="1.25.40.20">
    <property type="entry name" value="Ankyrin repeat-containing domain"/>
    <property type="match status" value="2"/>
</dbReference>
<evidence type="ECO:0000256" key="2">
    <source>
        <dbReference type="ARBA" id="ARBA00023043"/>
    </source>
</evidence>
<sequence length="327" mass="37861">MTARHPFMGALDIDHFMNKLQEGSSSALLHAARDKDLKSCMMVLKKCGEDPEATSTKSKLTLLHFAAVNQEHGVEIFNHFKKIVQMKEDIDGEWPIHYALRKGDFNFATFMHRSVTQAAGRENLILFFITKNSLDFAKFVSLKEQKLIFAMDSIKSAFHYAARFADREMCEWLCERFLDPNLLTKNQESPLHFAAMNKKHGVELVKFFACQGLNLDHTNKLDRAPLHFALEAENLDVATQLVESGASILIKISNSKTLMHFCAYQGRLESAKWLHGKQPFFLLISWKEGRKEVFGFSIFYKKKKPKWLRLWELRTYPILRRKPETRS</sequence>
<dbReference type="PROSITE" id="PS50088">
    <property type="entry name" value="ANK_REPEAT"/>
    <property type="match status" value="2"/>
</dbReference>
<organism evidence="4 5">
    <name type="scientific">Cloeon dipterum</name>
    <dbReference type="NCBI Taxonomy" id="197152"/>
    <lineage>
        <taxon>Eukaryota</taxon>
        <taxon>Metazoa</taxon>
        <taxon>Ecdysozoa</taxon>
        <taxon>Arthropoda</taxon>
        <taxon>Hexapoda</taxon>
        <taxon>Insecta</taxon>
        <taxon>Pterygota</taxon>
        <taxon>Palaeoptera</taxon>
        <taxon>Ephemeroptera</taxon>
        <taxon>Pisciforma</taxon>
        <taxon>Baetidae</taxon>
        <taxon>Cloeon</taxon>
    </lineage>
</organism>
<dbReference type="Proteomes" id="UP000494165">
    <property type="component" value="Unassembled WGS sequence"/>
</dbReference>
<dbReference type="SUPFAM" id="SSF48403">
    <property type="entry name" value="Ankyrin repeat"/>
    <property type="match status" value="1"/>
</dbReference>
<accession>A0A8S1DS96</accession>
<keyword evidence="2 3" id="KW-0040">ANK repeat</keyword>
<keyword evidence="5" id="KW-1185">Reference proteome</keyword>
<reference evidence="4 5" key="1">
    <citation type="submission" date="2020-04" db="EMBL/GenBank/DDBJ databases">
        <authorList>
            <person name="Alioto T."/>
            <person name="Alioto T."/>
            <person name="Gomez Garrido J."/>
        </authorList>
    </citation>
    <scope>NUCLEOTIDE SEQUENCE [LARGE SCALE GENOMIC DNA]</scope>
</reference>
<dbReference type="PROSITE" id="PS50297">
    <property type="entry name" value="ANK_REP_REGION"/>
    <property type="match status" value="1"/>
</dbReference>
<gene>
    <name evidence="4" type="ORF">CLODIP_2_CD07592</name>
</gene>
<dbReference type="Pfam" id="PF12796">
    <property type="entry name" value="Ank_2"/>
    <property type="match status" value="1"/>
</dbReference>
<feature type="repeat" description="ANK" evidence="3">
    <location>
        <begin position="221"/>
        <end position="253"/>
    </location>
</feature>
<protein>
    <submittedName>
        <fullName evidence="4">Uncharacterized protein</fullName>
    </submittedName>
</protein>
<evidence type="ECO:0000313" key="5">
    <source>
        <dbReference type="Proteomes" id="UP000494165"/>
    </source>
</evidence>
<dbReference type="AlphaFoldDB" id="A0A8S1DS96"/>
<keyword evidence="1" id="KW-0677">Repeat</keyword>
<comment type="caution">
    <text evidence="4">The sequence shown here is derived from an EMBL/GenBank/DDBJ whole genome shotgun (WGS) entry which is preliminary data.</text>
</comment>
<dbReference type="PANTHER" id="PTHR24198:SF165">
    <property type="entry name" value="ANKYRIN REPEAT-CONTAINING PROTEIN-RELATED"/>
    <property type="match status" value="1"/>
</dbReference>
<dbReference type="InterPro" id="IPR036770">
    <property type="entry name" value="Ankyrin_rpt-contain_sf"/>
</dbReference>